<keyword evidence="2" id="KW-0812">Transmembrane</keyword>
<evidence type="ECO:0000313" key="4">
    <source>
        <dbReference type="Proteomes" id="UP000501812"/>
    </source>
</evidence>
<feature type="transmembrane region" description="Helical" evidence="2">
    <location>
        <begin position="7"/>
        <end position="30"/>
    </location>
</feature>
<dbReference type="PANTHER" id="PTHR43317:SF1">
    <property type="entry name" value="THERMOSPERMINE SYNTHASE ACAULIS5"/>
    <property type="match status" value="1"/>
</dbReference>
<dbReference type="AlphaFoldDB" id="A0A858RNL3"/>
<dbReference type="GO" id="GO:0006596">
    <property type="term" value="P:polyamine biosynthetic process"/>
    <property type="evidence" value="ECO:0007669"/>
    <property type="project" value="UniProtKB-KW"/>
</dbReference>
<feature type="transmembrane region" description="Helical" evidence="2">
    <location>
        <begin position="390"/>
        <end position="409"/>
    </location>
</feature>
<feature type="transmembrane region" description="Helical" evidence="2">
    <location>
        <begin position="224"/>
        <end position="242"/>
    </location>
</feature>
<dbReference type="SUPFAM" id="SSF53335">
    <property type="entry name" value="S-adenosyl-L-methionine-dependent methyltransferases"/>
    <property type="match status" value="1"/>
</dbReference>
<feature type="transmembrane region" description="Helical" evidence="2">
    <location>
        <begin position="42"/>
        <end position="62"/>
    </location>
</feature>
<evidence type="ECO:0000256" key="2">
    <source>
        <dbReference type="SAM" id="Phobius"/>
    </source>
</evidence>
<organism evidence="3 4">
    <name type="scientific">Luteolibacter luteus</name>
    <dbReference type="NCBI Taxonomy" id="2728835"/>
    <lineage>
        <taxon>Bacteria</taxon>
        <taxon>Pseudomonadati</taxon>
        <taxon>Verrucomicrobiota</taxon>
        <taxon>Verrucomicrobiia</taxon>
        <taxon>Verrucomicrobiales</taxon>
        <taxon>Verrucomicrobiaceae</taxon>
        <taxon>Luteolibacter</taxon>
    </lineage>
</organism>
<proteinExistence type="predicted"/>
<protein>
    <submittedName>
        <fullName evidence="3">Fused MFS/spermidine synthase</fullName>
    </submittedName>
</protein>
<feature type="transmembrane region" description="Helical" evidence="2">
    <location>
        <begin position="306"/>
        <end position="325"/>
    </location>
</feature>
<dbReference type="Proteomes" id="UP000501812">
    <property type="component" value="Chromosome"/>
</dbReference>
<feature type="transmembrane region" description="Helical" evidence="2">
    <location>
        <begin position="337"/>
        <end position="360"/>
    </location>
</feature>
<feature type="transmembrane region" description="Helical" evidence="2">
    <location>
        <begin position="281"/>
        <end position="300"/>
    </location>
</feature>
<dbReference type="NCBIfam" id="NF037959">
    <property type="entry name" value="MFS_SpdSyn"/>
    <property type="match status" value="1"/>
</dbReference>
<dbReference type="PANTHER" id="PTHR43317">
    <property type="entry name" value="THERMOSPERMINE SYNTHASE ACAULIS5"/>
    <property type="match status" value="1"/>
</dbReference>
<reference evidence="3 4" key="1">
    <citation type="submission" date="2020-04" db="EMBL/GenBank/DDBJ databases">
        <title>Luteolibacter sp. G-1-1-1 isolated from soil.</title>
        <authorList>
            <person name="Dahal R.H."/>
        </authorList>
    </citation>
    <scope>NUCLEOTIDE SEQUENCE [LARGE SCALE GENOMIC DNA]</scope>
    <source>
        <strain evidence="3 4">G-1-1-1</strain>
    </source>
</reference>
<keyword evidence="2" id="KW-1133">Transmembrane helix</keyword>
<keyword evidence="2" id="KW-0472">Membrane</keyword>
<gene>
    <name evidence="3" type="ORF">HHL09_23425</name>
</gene>
<feature type="transmembrane region" description="Helical" evidence="2">
    <location>
        <begin position="179"/>
        <end position="197"/>
    </location>
</feature>
<feature type="transmembrane region" description="Helical" evidence="2">
    <location>
        <begin position="74"/>
        <end position="93"/>
    </location>
</feature>
<feature type="transmembrane region" description="Helical" evidence="2">
    <location>
        <begin position="105"/>
        <end position="126"/>
    </location>
</feature>
<dbReference type="RefSeq" id="WP_169457094.1">
    <property type="nucleotide sequence ID" value="NZ_CP051774.1"/>
</dbReference>
<dbReference type="KEGG" id="luo:HHL09_23425"/>
<keyword evidence="1" id="KW-0620">Polyamine biosynthesis</keyword>
<dbReference type="InterPro" id="IPR029063">
    <property type="entry name" value="SAM-dependent_MTases_sf"/>
</dbReference>
<evidence type="ECO:0000256" key="1">
    <source>
        <dbReference type="ARBA" id="ARBA00023115"/>
    </source>
</evidence>
<keyword evidence="4" id="KW-1185">Reference proteome</keyword>
<evidence type="ECO:0000313" key="3">
    <source>
        <dbReference type="EMBL" id="QJE98607.1"/>
    </source>
</evidence>
<dbReference type="Gene3D" id="3.40.50.150">
    <property type="entry name" value="Vaccinia Virus protein VP39"/>
    <property type="match status" value="1"/>
</dbReference>
<name>A0A858RNL3_9BACT</name>
<accession>A0A858RNL3</accession>
<sequence>MPAHRATLPLFGITIFLSAALMFLLQLIFARMVLPLLGGSPAVWNTAMVFYQAVLLAGYGYAHWLGSKFRGATQFKIHSVVLLLAALALPLAIPRGWQPPTEINPVPWLLGMLAYAIGAPFFAISTTSPLLQRWFSMTGHRDAADPYFLYAAGNVGSLLGLLGYPLLIEPRTTLHWQAQAWSIGFGVLVLLAIACGWRTRGGEGDERRVVGSGEVVGKGRRLKWVALAMIPSSLMLSVTSYISSEIAAVPLLWVIPLALYLGSFVIVFARRVLIPVRFCRRVLPFLLVALVIVLATGATTPMVQLAAFHLLVFFCAAMTCHGELAEDRPSPGKLTEFYLWMSVGGVLGGCFNALLAPMLFRGLHEYPVMLVALAAVALPLGNAGRSIPGMALGLVPGLIALAVIFLLPRDLEGNQLRNLATFGIPAFLCYLMSKRSCRFALAIGGVLLASRFAPEQGMKTLFTERSFFGIHRVASDGKFHYLFHGKTVHGIQSLDPVSKKIPLSYYHPGGPLGQIFATRGFDRVAAVGLGAGAAAMYGKPGQDFTFYEIDPAVRRIASDTRFFSYLSESPAKLDFVTGDARLKLAEARGNYDLIILDAYGSDSVPVHLLTREALVVYLGKLAPGGMIAFHISNLHMDLRPVIGNLAADQGLAGLFQEDADFPDDPSNAGRAPSRWALIARDRADLASLEKVALWEVLEADPRTEVWTDGYSSILPLLDFSWK</sequence>
<feature type="transmembrane region" description="Helical" evidence="2">
    <location>
        <begin position="248"/>
        <end position="269"/>
    </location>
</feature>
<feature type="transmembrane region" description="Helical" evidence="2">
    <location>
        <begin position="147"/>
        <end position="167"/>
    </location>
</feature>
<dbReference type="EMBL" id="CP051774">
    <property type="protein sequence ID" value="QJE98607.1"/>
    <property type="molecule type" value="Genomic_DNA"/>
</dbReference>